<dbReference type="AlphaFoldDB" id="A0A5N5CUL0"/>
<dbReference type="OrthoDB" id="20872at2759"/>
<protein>
    <submittedName>
        <fullName evidence="3">Heterokaryon incompatibility protein s</fullName>
    </submittedName>
</protein>
<comment type="caution">
    <text evidence="3">The sequence shown here is derived from an EMBL/GenBank/DDBJ whole genome shotgun (WGS) entry which is preliminary data.</text>
</comment>
<evidence type="ECO:0000259" key="2">
    <source>
        <dbReference type="Pfam" id="PF14479"/>
    </source>
</evidence>
<dbReference type="InterPro" id="IPR038305">
    <property type="entry name" value="HeLo_sf"/>
</dbReference>
<evidence type="ECO:0000313" key="4">
    <source>
        <dbReference type="Proteomes" id="UP000325902"/>
    </source>
</evidence>
<feature type="region of interest" description="Disordered" evidence="1">
    <location>
        <begin position="102"/>
        <end position="123"/>
    </location>
</feature>
<reference evidence="3 4" key="1">
    <citation type="journal article" date="2019" name="Sci. Rep.">
        <title>A multi-omics analysis of the grapevine pathogen Lasiodiplodia theobromae reveals that temperature affects the expression of virulence- and pathogenicity-related genes.</title>
        <authorList>
            <person name="Felix C."/>
            <person name="Meneses R."/>
            <person name="Goncalves M.F.M."/>
            <person name="Tilleman L."/>
            <person name="Duarte A.S."/>
            <person name="Jorrin-Novo J.V."/>
            <person name="Van de Peer Y."/>
            <person name="Deforce D."/>
            <person name="Van Nieuwerburgh F."/>
            <person name="Esteves A.C."/>
            <person name="Alves A."/>
        </authorList>
    </citation>
    <scope>NUCLEOTIDE SEQUENCE [LARGE SCALE GENOMIC DNA]</scope>
    <source>
        <strain evidence="3 4">LA-SOL3</strain>
    </source>
</reference>
<feature type="domain" description="Prion-inhibition and propagation HeLo" evidence="2">
    <location>
        <begin position="4"/>
        <end position="201"/>
    </location>
</feature>
<sequence length="268" mass="30056">MDIATSTISLFNAALDCFERIQLARSFDQDFATHQLKLDIIQVRLSRWGEAAGIIQAAQDAQSTTSGTARTTSKLIPIESCDKVDELLRNIQILYEQARHDSEKIRPQTSTDEDVMDPEKDMPPLMKSLRLKLRDCLRKRGSQISNAAHGIQWSIYKKDQLQRLLDGISGLVEDLERLFPPEEAKSKLQELSNEECESIGKIHFKTLQEIAQGYDPWLSVAVEEALEKDSGGVSFSAQNNYGLQLGKNYGGMHGLSFGTGNTTNNHWK</sequence>
<accession>A0A5N5CUL0</accession>
<evidence type="ECO:0000256" key="1">
    <source>
        <dbReference type="SAM" id="MobiDB-lite"/>
    </source>
</evidence>
<dbReference type="PANTHER" id="PTHR37542">
    <property type="entry name" value="HELO DOMAIN-CONTAINING PROTEIN-RELATED"/>
    <property type="match status" value="1"/>
</dbReference>
<dbReference type="EMBL" id="VCHE01000241">
    <property type="protein sequence ID" value="KAB2569002.1"/>
    <property type="molecule type" value="Genomic_DNA"/>
</dbReference>
<dbReference type="Gene3D" id="1.20.120.1020">
    <property type="entry name" value="Prion-inhibition and propagation, HeLo domain"/>
    <property type="match status" value="1"/>
</dbReference>
<proteinExistence type="predicted"/>
<evidence type="ECO:0000313" key="3">
    <source>
        <dbReference type="EMBL" id="KAB2569002.1"/>
    </source>
</evidence>
<dbReference type="PANTHER" id="PTHR37542:SF3">
    <property type="entry name" value="PRION-INHIBITION AND PROPAGATION HELO DOMAIN-CONTAINING PROTEIN"/>
    <property type="match status" value="1"/>
</dbReference>
<dbReference type="Proteomes" id="UP000325902">
    <property type="component" value="Unassembled WGS sequence"/>
</dbReference>
<dbReference type="InterPro" id="IPR029498">
    <property type="entry name" value="HeLo_dom"/>
</dbReference>
<name>A0A5N5CUL0_9PEZI</name>
<gene>
    <name evidence="3" type="primary">het-s_1</name>
    <name evidence="3" type="ORF">DBV05_g12322</name>
</gene>
<keyword evidence="4" id="KW-1185">Reference proteome</keyword>
<organism evidence="3 4">
    <name type="scientific">Lasiodiplodia theobromae</name>
    <dbReference type="NCBI Taxonomy" id="45133"/>
    <lineage>
        <taxon>Eukaryota</taxon>
        <taxon>Fungi</taxon>
        <taxon>Dikarya</taxon>
        <taxon>Ascomycota</taxon>
        <taxon>Pezizomycotina</taxon>
        <taxon>Dothideomycetes</taxon>
        <taxon>Dothideomycetes incertae sedis</taxon>
        <taxon>Botryosphaeriales</taxon>
        <taxon>Botryosphaeriaceae</taxon>
        <taxon>Lasiodiplodia</taxon>
    </lineage>
</organism>
<dbReference type="Pfam" id="PF14479">
    <property type="entry name" value="HeLo"/>
    <property type="match status" value="1"/>
</dbReference>